<accession>A0A0B5J979</accession>
<sequence length="272" mass="30204">MTHVLYAVRDDGTITQSRVPLIEYARIGTTLGKSQPLRILLAAAVCTLKGLANVEIATDMEVEFGQFDDDAAYTLVEDYSVPITAGGTGSFTTLVDANLLPMLLDFDADGVALTFPARDLDSIRNLVEGPIPGDLPQVARQWYDWMTGLVDVLAETLPPIAARYQMILRGRRDYDDERSTEPFMAEAVDFEGSVQVGAIMSNADGEPFIDGNDDTAPYLCAFWPPSRCRRWRRPSGSTCHRDFCKNGPHCNREPAILLHDPFRMLSRRTNMP</sequence>
<dbReference type="RefSeq" id="YP_009119626.1">
    <property type="nucleotide sequence ID" value="NC_026440.1"/>
</dbReference>
<dbReference type="Proteomes" id="UP000202511">
    <property type="component" value="Segment"/>
</dbReference>
<dbReference type="GeneID" id="23462308"/>
<dbReference type="KEGG" id="vg:23462308"/>
<organism evidence="1 2">
    <name type="scientific">Pandoravirus inopinatum</name>
    <dbReference type="NCBI Taxonomy" id="1605721"/>
    <lineage>
        <taxon>Viruses</taxon>
        <taxon>Pandoravirus</taxon>
    </lineage>
</organism>
<evidence type="ECO:0000313" key="2">
    <source>
        <dbReference type="Proteomes" id="UP000202511"/>
    </source>
</evidence>
<name>A0A0B5J979_9VIRU</name>
<protein>
    <submittedName>
        <fullName evidence="1">Uncharacterized protein</fullName>
    </submittedName>
</protein>
<evidence type="ECO:0000313" key="1">
    <source>
        <dbReference type="EMBL" id="AJF97391.1"/>
    </source>
</evidence>
<reference evidence="1 2" key="1">
    <citation type="journal article" date="2015" name="Parasitol. Res.">
        <title>Viruses in close associations with free-living amoebae.</title>
        <authorList>
            <person name="Scheid P."/>
        </authorList>
    </citation>
    <scope>NUCLEOTIDE SEQUENCE [LARGE SCALE GENOMIC DNA]</scope>
    <source>
        <strain evidence="1">KlaHel</strain>
    </source>
</reference>
<dbReference type="EMBL" id="KP136319">
    <property type="protein sequence ID" value="AJF97391.1"/>
    <property type="molecule type" value="Genomic_DNA"/>
</dbReference>
<proteinExistence type="predicted"/>